<dbReference type="OrthoDB" id="2044786at2"/>
<accession>A0A5S5C213</accession>
<keyword evidence="2" id="KW-1185">Reference proteome</keyword>
<name>A0A5S5C213_9BACL</name>
<dbReference type="EMBL" id="VNHS01000007">
    <property type="protein sequence ID" value="TYP73337.1"/>
    <property type="molecule type" value="Genomic_DNA"/>
</dbReference>
<comment type="caution">
    <text evidence="1">The sequence shown here is derived from an EMBL/GenBank/DDBJ whole genome shotgun (WGS) entry which is preliminary data.</text>
</comment>
<evidence type="ECO:0000313" key="2">
    <source>
        <dbReference type="Proteomes" id="UP000323257"/>
    </source>
</evidence>
<evidence type="ECO:0000313" key="1">
    <source>
        <dbReference type="EMBL" id="TYP73337.1"/>
    </source>
</evidence>
<dbReference type="RefSeq" id="WP_148930885.1">
    <property type="nucleotide sequence ID" value="NZ_VNHS01000007.1"/>
</dbReference>
<reference evidence="1 2" key="1">
    <citation type="submission" date="2019-07" db="EMBL/GenBank/DDBJ databases">
        <title>Genomic Encyclopedia of Type Strains, Phase III (KMG-III): the genomes of soil and plant-associated and newly described type strains.</title>
        <authorList>
            <person name="Whitman W."/>
        </authorList>
    </citation>
    <scope>NUCLEOTIDE SEQUENCE [LARGE SCALE GENOMIC DNA]</scope>
    <source>
        <strain evidence="1 2">BL24</strain>
    </source>
</reference>
<proteinExistence type="predicted"/>
<dbReference type="AlphaFoldDB" id="A0A5S5C213"/>
<protein>
    <submittedName>
        <fullName evidence="1">Uncharacterized protein</fullName>
    </submittedName>
</protein>
<organism evidence="1 2">
    <name type="scientific">Paenibacillus methanolicus</name>
    <dbReference type="NCBI Taxonomy" id="582686"/>
    <lineage>
        <taxon>Bacteria</taxon>
        <taxon>Bacillati</taxon>
        <taxon>Bacillota</taxon>
        <taxon>Bacilli</taxon>
        <taxon>Bacillales</taxon>
        <taxon>Paenibacillaceae</taxon>
        <taxon>Paenibacillus</taxon>
    </lineage>
</organism>
<gene>
    <name evidence="1" type="ORF">BCM02_107321</name>
</gene>
<dbReference type="Proteomes" id="UP000323257">
    <property type="component" value="Unassembled WGS sequence"/>
</dbReference>
<sequence length="212" mass="23647">MIVETFESLNARVQLRQIFSLPSYLDDYYFDPENRFLVSNGPLVLNRHLPLDWEELERLAPEGDRDIHGLVVLGDLTIEGNVLNTNMDSGPLLLVQGNVIARNILAGGSEIFINGDAHIREAVYGYYNHGSIEIAGTLHAGLIVMDDHMYNIKIDSTKVPAQYLDADFSDGSDDLKALSTILRQEIDSLEGLRNLILEGDDILKPEAQNLLK</sequence>